<gene>
    <name evidence="2" type="ORF">CTI12_AA576730</name>
</gene>
<protein>
    <recommendedName>
        <fullName evidence="4">Transmembrane protein</fullName>
    </recommendedName>
</protein>
<evidence type="ECO:0000313" key="2">
    <source>
        <dbReference type="EMBL" id="PWA38941.1"/>
    </source>
</evidence>
<evidence type="ECO:0008006" key="4">
    <source>
        <dbReference type="Google" id="ProtNLM"/>
    </source>
</evidence>
<accession>A0A2U1KQC8</accession>
<dbReference type="Proteomes" id="UP000245207">
    <property type="component" value="Unassembled WGS sequence"/>
</dbReference>
<sequence length="108" mass="12146">MKYKRVSKLLITVFFAVILISHGTARTHPQTTTHTETHDKIGVVDVEARKLRQVYDDGSGCWQCWDGSVGREVVGLVMSDFGLLLVGYWVVVEVGVKGCWVNPCEHWV</sequence>
<organism evidence="2 3">
    <name type="scientific">Artemisia annua</name>
    <name type="common">Sweet wormwood</name>
    <dbReference type="NCBI Taxonomy" id="35608"/>
    <lineage>
        <taxon>Eukaryota</taxon>
        <taxon>Viridiplantae</taxon>
        <taxon>Streptophyta</taxon>
        <taxon>Embryophyta</taxon>
        <taxon>Tracheophyta</taxon>
        <taxon>Spermatophyta</taxon>
        <taxon>Magnoliopsida</taxon>
        <taxon>eudicotyledons</taxon>
        <taxon>Gunneridae</taxon>
        <taxon>Pentapetalae</taxon>
        <taxon>asterids</taxon>
        <taxon>campanulids</taxon>
        <taxon>Asterales</taxon>
        <taxon>Asteraceae</taxon>
        <taxon>Asteroideae</taxon>
        <taxon>Anthemideae</taxon>
        <taxon>Artemisiinae</taxon>
        <taxon>Artemisia</taxon>
    </lineage>
</organism>
<evidence type="ECO:0000256" key="1">
    <source>
        <dbReference type="SAM" id="SignalP"/>
    </source>
</evidence>
<comment type="caution">
    <text evidence="2">The sequence shown here is derived from an EMBL/GenBank/DDBJ whole genome shotgun (WGS) entry which is preliminary data.</text>
</comment>
<proteinExistence type="predicted"/>
<reference evidence="2 3" key="1">
    <citation type="journal article" date="2018" name="Mol. Plant">
        <title>The genome of Artemisia annua provides insight into the evolution of Asteraceae family and artemisinin biosynthesis.</title>
        <authorList>
            <person name="Shen Q."/>
            <person name="Zhang L."/>
            <person name="Liao Z."/>
            <person name="Wang S."/>
            <person name="Yan T."/>
            <person name="Shi P."/>
            <person name="Liu M."/>
            <person name="Fu X."/>
            <person name="Pan Q."/>
            <person name="Wang Y."/>
            <person name="Lv Z."/>
            <person name="Lu X."/>
            <person name="Zhang F."/>
            <person name="Jiang W."/>
            <person name="Ma Y."/>
            <person name="Chen M."/>
            <person name="Hao X."/>
            <person name="Li L."/>
            <person name="Tang Y."/>
            <person name="Lv G."/>
            <person name="Zhou Y."/>
            <person name="Sun X."/>
            <person name="Brodelius P.E."/>
            <person name="Rose J.K.C."/>
            <person name="Tang K."/>
        </authorList>
    </citation>
    <scope>NUCLEOTIDE SEQUENCE [LARGE SCALE GENOMIC DNA]</scope>
    <source>
        <strain evidence="3">cv. Huhao1</strain>
        <tissue evidence="2">Leaf</tissue>
    </source>
</reference>
<feature type="chain" id="PRO_5015426418" description="Transmembrane protein" evidence="1">
    <location>
        <begin position="26"/>
        <end position="108"/>
    </location>
</feature>
<evidence type="ECO:0000313" key="3">
    <source>
        <dbReference type="Proteomes" id="UP000245207"/>
    </source>
</evidence>
<name>A0A2U1KQC8_ARTAN</name>
<keyword evidence="1" id="KW-0732">Signal</keyword>
<keyword evidence="3" id="KW-1185">Reference proteome</keyword>
<dbReference type="EMBL" id="PKPP01015107">
    <property type="protein sequence ID" value="PWA38941.1"/>
    <property type="molecule type" value="Genomic_DNA"/>
</dbReference>
<feature type="signal peptide" evidence="1">
    <location>
        <begin position="1"/>
        <end position="25"/>
    </location>
</feature>
<dbReference type="AlphaFoldDB" id="A0A2U1KQC8"/>